<keyword evidence="5 9" id="KW-0812">Transmembrane</keyword>
<dbReference type="Pfam" id="PF00528">
    <property type="entry name" value="BPD_transp_1"/>
    <property type="match status" value="1"/>
</dbReference>
<keyword evidence="3 9" id="KW-0813">Transport</keyword>
<dbReference type="InterPro" id="IPR000515">
    <property type="entry name" value="MetI-like"/>
</dbReference>
<evidence type="ECO:0000256" key="2">
    <source>
        <dbReference type="ARBA" id="ARBA00010072"/>
    </source>
</evidence>
<dbReference type="Gene3D" id="1.10.3720.10">
    <property type="entry name" value="MetI-like"/>
    <property type="match status" value="1"/>
</dbReference>
<dbReference type="RefSeq" id="WP_131191841.1">
    <property type="nucleotide sequence ID" value="NZ_QJUL01000014.1"/>
</dbReference>
<dbReference type="Proteomes" id="UP000293172">
    <property type="component" value="Unassembled WGS sequence"/>
</dbReference>
<keyword evidence="6" id="KW-0029">Amino-acid transport</keyword>
<dbReference type="OrthoDB" id="9809799at2"/>
<accession>A0A4Q9R1S2</accession>
<comment type="similarity">
    <text evidence="2">Belongs to the binding-protein-dependent transport system permease family. HisMQ subfamily.</text>
</comment>
<name>A0A4Q9R1S2_9GAMM</name>
<dbReference type="PANTHER" id="PTHR30614:SF35">
    <property type="entry name" value="ABC TRANSPORTER PERMEASE PROTEIN"/>
    <property type="match status" value="1"/>
</dbReference>
<feature type="transmembrane region" description="Helical" evidence="9">
    <location>
        <begin position="183"/>
        <end position="206"/>
    </location>
</feature>
<sequence>MDAWYILWAERAQLLSGFATTLALFVGAAVGAFILAALLLPLLEGRITPARRLLRILIDGVRLLPFLVLLYLLYYGLPLLGVRLDAWVAGYVALIAYHGLYVTEILRGARSVLPKGQVDAARAHGYATGGLYRRILLPQLVLGSAPMLGNQLVICLKDTAFLTFITVIELTGAATAIQSTHFIPIQAFVVAVGFYWLISLAIEALTRALGRCAAKRGLAS</sequence>
<dbReference type="CDD" id="cd06261">
    <property type="entry name" value="TM_PBP2"/>
    <property type="match status" value="1"/>
</dbReference>
<evidence type="ECO:0000313" key="12">
    <source>
        <dbReference type="Proteomes" id="UP000293172"/>
    </source>
</evidence>
<keyword evidence="4" id="KW-1003">Cell membrane</keyword>
<reference evidence="11 12" key="1">
    <citation type="submission" date="2018-06" db="EMBL/GenBank/DDBJ databases">
        <title>Three novel Pseudomonas species isolated from symptomatic oak.</title>
        <authorList>
            <person name="Bueno-Gonzalez V."/>
            <person name="Brady C."/>
        </authorList>
    </citation>
    <scope>NUCLEOTIDE SEQUENCE [LARGE SCALE GENOMIC DNA]</scope>
    <source>
        <strain evidence="11 12">P6B</strain>
    </source>
</reference>
<proteinExistence type="inferred from homology"/>
<dbReference type="NCBIfam" id="TIGR01726">
    <property type="entry name" value="HEQRo_perm_3TM"/>
    <property type="match status" value="1"/>
</dbReference>
<dbReference type="InterPro" id="IPR010065">
    <property type="entry name" value="AA_ABC_transptr_permease_3TM"/>
</dbReference>
<evidence type="ECO:0000256" key="9">
    <source>
        <dbReference type="RuleBase" id="RU363032"/>
    </source>
</evidence>
<dbReference type="EMBL" id="QJUL01000014">
    <property type="protein sequence ID" value="TBU92740.1"/>
    <property type="molecule type" value="Genomic_DNA"/>
</dbReference>
<evidence type="ECO:0000256" key="4">
    <source>
        <dbReference type="ARBA" id="ARBA00022475"/>
    </source>
</evidence>
<dbReference type="InterPro" id="IPR035906">
    <property type="entry name" value="MetI-like_sf"/>
</dbReference>
<evidence type="ECO:0000313" key="11">
    <source>
        <dbReference type="EMBL" id="TBU92740.1"/>
    </source>
</evidence>
<organism evidence="11 12">
    <name type="scientific">Phytopseudomonas dryadis</name>
    <dbReference type="NCBI Taxonomy" id="2487520"/>
    <lineage>
        <taxon>Bacteria</taxon>
        <taxon>Pseudomonadati</taxon>
        <taxon>Pseudomonadota</taxon>
        <taxon>Gammaproteobacteria</taxon>
        <taxon>Pseudomonadales</taxon>
        <taxon>Pseudomonadaceae</taxon>
        <taxon>Phytopseudomonas</taxon>
    </lineage>
</organism>
<dbReference type="GO" id="GO:0022857">
    <property type="term" value="F:transmembrane transporter activity"/>
    <property type="evidence" value="ECO:0007669"/>
    <property type="project" value="InterPro"/>
</dbReference>
<dbReference type="AlphaFoldDB" id="A0A4Q9R1S2"/>
<dbReference type="GO" id="GO:0006865">
    <property type="term" value="P:amino acid transport"/>
    <property type="evidence" value="ECO:0007669"/>
    <property type="project" value="UniProtKB-KW"/>
</dbReference>
<comment type="subcellular location">
    <subcellularLocation>
        <location evidence="1">Cell inner membrane</location>
        <topology evidence="1">Multi-pass membrane protein</topology>
    </subcellularLocation>
    <subcellularLocation>
        <location evidence="9">Cell membrane</location>
        <topology evidence="9">Multi-pass membrane protein</topology>
    </subcellularLocation>
</comment>
<comment type="caution">
    <text evidence="11">The sequence shown here is derived from an EMBL/GenBank/DDBJ whole genome shotgun (WGS) entry which is preliminary data.</text>
</comment>
<evidence type="ECO:0000256" key="1">
    <source>
        <dbReference type="ARBA" id="ARBA00004429"/>
    </source>
</evidence>
<evidence type="ECO:0000256" key="6">
    <source>
        <dbReference type="ARBA" id="ARBA00022970"/>
    </source>
</evidence>
<feature type="transmembrane region" description="Helical" evidence="9">
    <location>
        <begin position="53"/>
        <end position="74"/>
    </location>
</feature>
<dbReference type="PANTHER" id="PTHR30614">
    <property type="entry name" value="MEMBRANE COMPONENT OF AMINO ACID ABC TRANSPORTER"/>
    <property type="match status" value="1"/>
</dbReference>
<feature type="transmembrane region" description="Helical" evidence="9">
    <location>
        <begin position="86"/>
        <end position="106"/>
    </location>
</feature>
<gene>
    <name evidence="11" type="ORF">DNK44_11765</name>
</gene>
<dbReference type="PROSITE" id="PS50928">
    <property type="entry name" value="ABC_TM1"/>
    <property type="match status" value="1"/>
</dbReference>
<evidence type="ECO:0000256" key="3">
    <source>
        <dbReference type="ARBA" id="ARBA00022448"/>
    </source>
</evidence>
<protein>
    <submittedName>
        <fullName evidence="11">ABC transporter permease</fullName>
    </submittedName>
</protein>
<keyword evidence="7 9" id="KW-1133">Transmembrane helix</keyword>
<evidence type="ECO:0000256" key="5">
    <source>
        <dbReference type="ARBA" id="ARBA00022692"/>
    </source>
</evidence>
<feature type="transmembrane region" description="Helical" evidence="9">
    <location>
        <begin position="159"/>
        <end position="177"/>
    </location>
</feature>
<feature type="domain" description="ABC transmembrane type-1" evidence="10">
    <location>
        <begin position="18"/>
        <end position="206"/>
    </location>
</feature>
<evidence type="ECO:0000259" key="10">
    <source>
        <dbReference type="PROSITE" id="PS50928"/>
    </source>
</evidence>
<evidence type="ECO:0000256" key="7">
    <source>
        <dbReference type="ARBA" id="ARBA00022989"/>
    </source>
</evidence>
<evidence type="ECO:0000256" key="8">
    <source>
        <dbReference type="ARBA" id="ARBA00023136"/>
    </source>
</evidence>
<dbReference type="GO" id="GO:0043190">
    <property type="term" value="C:ATP-binding cassette (ABC) transporter complex"/>
    <property type="evidence" value="ECO:0007669"/>
    <property type="project" value="InterPro"/>
</dbReference>
<feature type="transmembrane region" description="Helical" evidence="9">
    <location>
        <begin position="20"/>
        <end position="41"/>
    </location>
</feature>
<keyword evidence="8 9" id="KW-0472">Membrane</keyword>
<dbReference type="SUPFAM" id="SSF161098">
    <property type="entry name" value="MetI-like"/>
    <property type="match status" value="1"/>
</dbReference>
<dbReference type="InterPro" id="IPR043429">
    <property type="entry name" value="ArtM/GltK/GlnP/TcyL/YhdX-like"/>
</dbReference>